<evidence type="ECO:0000313" key="4">
    <source>
        <dbReference type="Proteomes" id="UP001067121"/>
    </source>
</evidence>
<evidence type="ECO:0000313" key="3">
    <source>
        <dbReference type="EMBL" id="MCY8318190.1"/>
    </source>
</evidence>
<feature type="compositionally biased region" description="Pro residues" evidence="1">
    <location>
        <begin position="98"/>
        <end position="112"/>
    </location>
</feature>
<dbReference type="RefSeq" id="WP_268544411.1">
    <property type="nucleotide sequence ID" value="NZ_JALAOH010000051.1"/>
</dbReference>
<feature type="signal peptide" evidence="2">
    <location>
        <begin position="1"/>
        <end position="21"/>
    </location>
</feature>
<feature type="region of interest" description="Disordered" evidence="1">
    <location>
        <begin position="96"/>
        <end position="115"/>
    </location>
</feature>
<keyword evidence="2" id="KW-0732">Signal</keyword>
<accession>A0AAP3CNC1</accession>
<reference evidence="3" key="1">
    <citation type="submission" date="2022-02" db="EMBL/GenBank/DDBJ databases">
        <title>Crop Bioprotection Bacillus Genome Sequencing.</title>
        <authorList>
            <person name="Dunlap C."/>
        </authorList>
    </citation>
    <scope>NUCLEOTIDE SEQUENCE</scope>
    <source>
        <strain evidence="3">98-1</strain>
    </source>
</reference>
<name>A0AAP3CNC1_BACVA</name>
<gene>
    <name evidence="3" type="ORF">MOC71_15950</name>
</gene>
<dbReference type="AlphaFoldDB" id="A0AAP3CNC1"/>
<evidence type="ECO:0000256" key="2">
    <source>
        <dbReference type="SAM" id="SignalP"/>
    </source>
</evidence>
<sequence length="325" mass="35222">MKKCWLFVLVFFLFSSLNLHAEAAGQKVYIGSWDLNGDGRLEAVYNTVDSILVASSDGKTASYKIPSAGWHVAGGADLDGKAGAELVVVSSGEVKWPPKAPQPVPDPDPAVPEQPQTVKPLAKSTVAPFNGVYVINHVDRTVKTYSVPYGNWAITNVIDTDGQAGNELVIIERNKIMIVNDRLKSAREHTVPSGNWGFWNVVTAADTDGRAGAELVVTVGNKLYVFNDTKKNFKSYDVPYLSWTFYDTADTDGKPGEEIILKTQDSVYLVKDHQGTGKNYVLGGGAWSIADVLNIDGIAGKEILISIPQKGLQVITDRTGTIKPR</sequence>
<evidence type="ECO:0000256" key="1">
    <source>
        <dbReference type="SAM" id="MobiDB-lite"/>
    </source>
</evidence>
<proteinExistence type="predicted"/>
<dbReference type="EMBL" id="JALAOH010000051">
    <property type="protein sequence ID" value="MCY8318190.1"/>
    <property type="molecule type" value="Genomic_DNA"/>
</dbReference>
<protein>
    <submittedName>
        <fullName evidence="3">Uncharacterized protein</fullName>
    </submittedName>
</protein>
<feature type="chain" id="PRO_5043030624" evidence="2">
    <location>
        <begin position="22"/>
        <end position="325"/>
    </location>
</feature>
<organism evidence="3 4">
    <name type="scientific">Bacillus vallismortis</name>
    <dbReference type="NCBI Taxonomy" id="72361"/>
    <lineage>
        <taxon>Bacteria</taxon>
        <taxon>Bacillati</taxon>
        <taxon>Bacillota</taxon>
        <taxon>Bacilli</taxon>
        <taxon>Bacillales</taxon>
        <taxon>Bacillaceae</taxon>
        <taxon>Bacillus</taxon>
    </lineage>
</organism>
<comment type="caution">
    <text evidence="3">The sequence shown here is derived from an EMBL/GenBank/DDBJ whole genome shotgun (WGS) entry which is preliminary data.</text>
</comment>
<dbReference type="Proteomes" id="UP001067121">
    <property type="component" value="Unassembled WGS sequence"/>
</dbReference>